<protein>
    <submittedName>
        <fullName evidence="1">Uncharacterized protein</fullName>
    </submittedName>
</protein>
<sequence length="65" mass="7521">MGETSTKNLFAVTNNMIVKEKNATENLDADELIFYHSLRTDMALLEKKPKLQTIHHILDYSKSLR</sequence>
<keyword evidence="2" id="KW-1185">Reference proteome</keyword>
<comment type="caution">
    <text evidence="1">The sequence shown here is derived from an EMBL/GenBank/DDBJ whole genome shotgun (WGS) entry which is preliminary data.</text>
</comment>
<accession>A0ABP8HMK8</accession>
<dbReference type="Proteomes" id="UP001500582">
    <property type="component" value="Unassembled WGS sequence"/>
</dbReference>
<gene>
    <name evidence="1" type="ORF">GCM10023149_53620</name>
</gene>
<proteinExistence type="predicted"/>
<evidence type="ECO:0000313" key="2">
    <source>
        <dbReference type="Proteomes" id="UP001500582"/>
    </source>
</evidence>
<dbReference type="EMBL" id="BAABFT010000030">
    <property type="protein sequence ID" value="GAA4341362.1"/>
    <property type="molecule type" value="Genomic_DNA"/>
</dbReference>
<evidence type="ECO:0000313" key="1">
    <source>
        <dbReference type="EMBL" id="GAA4341362.1"/>
    </source>
</evidence>
<dbReference type="RefSeq" id="WP_345214321.1">
    <property type="nucleotide sequence ID" value="NZ_BAABFT010000030.1"/>
</dbReference>
<reference evidence="2" key="1">
    <citation type="journal article" date="2019" name="Int. J. Syst. Evol. Microbiol.">
        <title>The Global Catalogue of Microorganisms (GCM) 10K type strain sequencing project: providing services to taxonomists for standard genome sequencing and annotation.</title>
        <authorList>
            <consortium name="The Broad Institute Genomics Platform"/>
            <consortium name="The Broad Institute Genome Sequencing Center for Infectious Disease"/>
            <person name="Wu L."/>
            <person name="Ma J."/>
        </authorList>
    </citation>
    <scope>NUCLEOTIDE SEQUENCE [LARGE SCALE GENOMIC DNA]</scope>
    <source>
        <strain evidence="2">JCM 17705</strain>
    </source>
</reference>
<name>A0ABP8HMK8_9SPHI</name>
<organism evidence="1 2">
    <name type="scientific">Mucilaginibacter gynuensis</name>
    <dbReference type="NCBI Taxonomy" id="1302236"/>
    <lineage>
        <taxon>Bacteria</taxon>
        <taxon>Pseudomonadati</taxon>
        <taxon>Bacteroidota</taxon>
        <taxon>Sphingobacteriia</taxon>
        <taxon>Sphingobacteriales</taxon>
        <taxon>Sphingobacteriaceae</taxon>
        <taxon>Mucilaginibacter</taxon>
    </lineage>
</organism>